<organism evidence="1 3">
    <name type="scientific">Rhizobium tibeticum</name>
    <dbReference type="NCBI Taxonomy" id="501024"/>
    <lineage>
        <taxon>Bacteria</taxon>
        <taxon>Pseudomonadati</taxon>
        <taxon>Pseudomonadota</taxon>
        <taxon>Alphaproteobacteria</taxon>
        <taxon>Hyphomicrobiales</taxon>
        <taxon>Rhizobiaceae</taxon>
        <taxon>Rhizobium/Agrobacterium group</taxon>
        <taxon>Rhizobium</taxon>
    </lineage>
</organism>
<evidence type="ECO:0000313" key="2">
    <source>
        <dbReference type="EMBL" id="SEO28475.1"/>
    </source>
</evidence>
<dbReference type="Proteomes" id="UP000183063">
    <property type="component" value="Unassembled WGS sequence"/>
</dbReference>
<evidence type="ECO:0000313" key="4">
    <source>
        <dbReference type="Proteomes" id="UP000198939"/>
    </source>
</evidence>
<keyword evidence="4" id="KW-1185">Reference proteome</keyword>
<reference evidence="3" key="1">
    <citation type="submission" date="2016-10" db="EMBL/GenBank/DDBJ databases">
        <authorList>
            <person name="Wibberg D."/>
        </authorList>
    </citation>
    <scope>NUCLEOTIDE SEQUENCE [LARGE SCALE GENOMIC DNA]</scope>
</reference>
<accession>A0A1H8NFU4</accession>
<dbReference type="STRING" id="501024.RTCCBAU85039_3289"/>
<proteinExistence type="predicted"/>
<evidence type="ECO:0000313" key="1">
    <source>
        <dbReference type="EMBL" id="SEH95412.1"/>
    </source>
</evidence>
<reference evidence="2 4" key="2">
    <citation type="submission" date="2016-10" db="EMBL/GenBank/DDBJ databases">
        <authorList>
            <person name="Varghese N."/>
            <person name="Submissions S."/>
        </authorList>
    </citation>
    <scope>NUCLEOTIDE SEQUENCE [LARGE SCALE GENOMIC DNA]</scope>
    <source>
        <strain evidence="2 4">CGMCC 1.7071</strain>
    </source>
</reference>
<name>A0A1H8NFU4_9HYPH</name>
<dbReference type="Proteomes" id="UP000198939">
    <property type="component" value="Unassembled WGS sequence"/>
</dbReference>
<protein>
    <submittedName>
        <fullName evidence="1">Uncharacterized protein</fullName>
    </submittedName>
</protein>
<reference evidence="1" key="3">
    <citation type="submission" date="2016-10" db="EMBL/GenBank/DDBJ databases">
        <authorList>
            <person name="de Groot N.N."/>
        </authorList>
    </citation>
    <scope>NUCLEOTIDE SEQUENCE [LARGE SCALE GENOMIC DNA]</scope>
    <source>
        <strain evidence="1">CCBAU85039</strain>
    </source>
</reference>
<gene>
    <name evidence="1" type="ORF">RTCCBAU85039_3289</name>
    <name evidence="2" type="ORF">SAMN05216228_1014122</name>
</gene>
<sequence length="35" mass="3960">MTSCAYTIDVYEAAHFGRVGILSRLLVEDRTITTR</sequence>
<dbReference type="EMBL" id="FOCV01000014">
    <property type="protein sequence ID" value="SEO28475.1"/>
    <property type="molecule type" value="Genomic_DNA"/>
</dbReference>
<dbReference type="AlphaFoldDB" id="A0A1H8NFU4"/>
<dbReference type="EMBL" id="FNXB01000016">
    <property type="protein sequence ID" value="SEH95412.1"/>
    <property type="molecule type" value="Genomic_DNA"/>
</dbReference>
<evidence type="ECO:0000313" key="3">
    <source>
        <dbReference type="Proteomes" id="UP000183063"/>
    </source>
</evidence>